<dbReference type="EMBL" id="SPUK01000001">
    <property type="protein sequence ID" value="TQW01204.1"/>
    <property type="molecule type" value="Genomic_DNA"/>
</dbReference>
<sequence length="437" mass="49379">MLANELFDAILEYLSFDDLVALASTSMPLMRRMEPRLLATTHQRDKTLICALRRGYCCLVRRALSLGADACAPLVLNREGSFYGQRLKPVLALRLAVKGGDEGAFQALVERGATLEGYIAHAERHNASQANIDAEIDGLLWLLSRPDRISFLRRFCDVSVLPPLRAEHLQNCLKYTIKRSLLKGVWGKHAVNLLVSQGASVCGLQSSSVRGKCPVATAILRGHPDMAEEMLRHGANIQGKEPRPTDGIEVGHIPIFAAACRMATDGPSIVQRFLAWGANPYHQADLRIYSRRMNDSVNFVRKRIMLHTPLPVHMYLASIRWDADVSICHLEGLRFWKSFGPPFDRDRVVLPSGTKMLVRIYWGLAPLLLQKWGPNMLAHTPFYEVMKELQPDLGRWALQDVQHSIFDDRAFRYPEGISLERWEKVFKVKFPAEDSKF</sequence>
<keyword evidence="3" id="KW-1185">Reference proteome</keyword>
<organism evidence="2 3">
    <name type="scientific">Cordyceps javanica</name>
    <dbReference type="NCBI Taxonomy" id="43265"/>
    <lineage>
        <taxon>Eukaryota</taxon>
        <taxon>Fungi</taxon>
        <taxon>Dikarya</taxon>
        <taxon>Ascomycota</taxon>
        <taxon>Pezizomycotina</taxon>
        <taxon>Sordariomycetes</taxon>
        <taxon>Hypocreomycetidae</taxon>
        <taxon>Hypocreales</taxon>
        <taxon>Cordycipitaceae</taxon>
        <taxon>Cordyceps</taxon>
    </lineage>
</organism>
<proteinExistence type="predicted"/>
<accession>A0A545WEE6</accession>
<dbReference type="STRING" id="43265.A0A545WEE6"/>
<dbReference type="Gene3D" id="1.25.40.20">
    <property type="entry name" value="Ankyrin repeat-containing domain"/>
    <property type="match status" value="1"/>
</dbReference>
<evidence type="ECO:0000256" key="1">
    <source>
        <dbReference type="PROSITE-ProRule" id="PRU00023"/>
    </source>
</evidence>
<reference evidence="2 3" key="1">
    <citation type="journal article" date="2019" name="Appl. Microbiol. Biotechnol.">
        <title>Genome sequence of Isaria javanica and comparative genome analysis insights into family S53 peptidase evolution in fungal entomopathogens.</title>
        <authorList>
            <person name="Lin R."/>
            <person name="Zhang X."/>
            <person name="Xin B."/>
            <person name="Zou M."/>
            <person name="Gao Y."/>
            <person name="Qin F."/>
            <person name="Hu Q."/>
            <person name="Xie B."/>
            <person name="Cheng X."/>
        </authorList>
    </citation>
    <scope>NUCLEOTIDE SEQUENCE [LARGE SCALE GENOMIC DNA]</scope>
    <source>
        <strain evidence="2 3">IJ1G</strain>
    </source>
</reference>
<feature type="repeat" description="ANK" evidence="1">
    <location>
        <begin position="210"/>
        <end position="242"/>
    </location>
</feature>
<dbReference type="InterPro" id="IPR036770">
    <property type="entry name" value="Ankyrin_rpt-contain_sf"/>
</dbReference>
<evidence type="ECO:0000313" key="2">
    <source>
        <dbReference type="EMBL" id="TQW01204.1"/>
    </source>
</evidence>
<dbReference type="SUPFAM" id="SSF48403">
    <property type="entry name" value="Ankyrin repeat"/>
    <property type="match status" value="1"/>
</dbReference>
<comment type="caution">
    <text evidence="2">The sequence shown here is derived from an EMBL/GenBank/DDBJ whole genome shotgun (WGS) entry which is preliminary data.</text>
</comment>
<dbReference type="Proteomes" id="UP000315783">
    <property type="component" value="Unassembled WGS sequence"/>
</dbReference>
<gene>
    <name evidence="2" type="ORF">IF1G_01135</name>
</gene>
<dbReference type="PROSITE" id="PS50088">
    <property type="entry name" value="ANK_REPEAT"/>
    <property type="match status" value="1"/>
</dbReference>
<dbReference type="OrthoDB" id="4508560at2759"/>
<dbReference type="AlphaFoldDB" id="A0A545WEE6"/>
<name>A0A545WEE6_9HYPO</name>
<keyword evidence="1" id="KW-0040">ANK repeat</keyword>
<evidence type="ECO:0000313" key="3">
    <source>
        <dbReference type="Proteomes" id="UP000315783"/>
    </source>
</evidence>
<protein>
    <submittedName>
        <fullName evidence="2">Ankyrin repeats (3 copies) domain-containing protein</fullName>
    </submittedName>
</protein>
<dbReference type="InterPro" id="IPR002110">
    <property type="entry name" value="Ankyrin_rpt"/>
</dbReference>